<evidence type="ECO:0000313" key="1">
    <source>
        <dbReference type="EMBL" id="KAF2157293.1"/>
    </source>
</evidence>
<dbReference type="EMBL" id="ML996081">
    <property type="protein sequence ID" value="KAF2157293.1"/>
    <property type="molecule type" value="Genomic_DNA"/>
</dbReference>
<sequence>MQTAWGKGELGRAVDRVREKTEMLEKEAAAVAAAAAAVSVSSSQESKAIESARAASAIAAGVKAEVLSTVSTTVEGIILMHTQTSVQLSTSVLVVVETRAAEALKGK</sequence>
<proteinExistence type="predicted"/>
<dbReference type="AlphaFoldDB" id="A0A9P4JE19"/>
<comment type="caution">
    <text evidence="1">The sequence shown here is derived from an EMBL/GenBank/DDBJ whole genome shotgun (WGS) entry which is preliminary data.</text>
</comment>
<reference evidence="1" key="1">
    <citation type="journal article" date="2020" name="Stud. Mycol.">
        <title>101 Dothideomycetes genomes: a test case for predicting lifestyles and emergence of pathogens.</title>
        <authorList>
            <person name="Haridas S."/>
            <person name="Albert R."/>
            <person name="Binder M."/>
            <person name="Bloem J."/>
            <person name="Labutti K."/>
            <person name="Salamov A."/>
            <person name="Andreopoulos B."/>
            <person name="Baker S."/>
            <person name="Barry K."/>
            <person name="Bills G."/>
            <person name="Bluhm B."/>
            <person name="Cannon C."/>
            <person name="Castanera R."/>
            <person name="Culley D."/>
            <person name="Daum C."/>
            <person name="Ezra D."/>
            <person name="Gonzalez J."/>
            <person name="Henrissat B."/>
            <person name="Kuo A."/>
            <person name="Liang C."/>
            <person name="Lipzen A."/>
            <person name="Lutzoni F."/>
            <person name="Magnuson J."/>
            <person name="Mondo S."/>
            <person name="Nolan M."/>
            <person name="Ohm R."/>
            <person name="Pangilinan J."/>
            <person name="Park H.-J."/>
            <person name="Ramirez L."/>
            <person name="Alfaro M."/>
            <person name="Sun H."/>
            <person name="Tritt A."/>
            <person name="Yoshinaga Y."/>
            <person name="Zwiers L.-H."/>
            <person name="Turgeon B."/>
            <person name="Goodwin S."/>
            <person name="Spatafora J."/>
            <person name="Crous P."/>
            <person name="Grigoriev I."/>
        </authorList>
    </citation>
    <scope>NUCLEOTIDE SEQUENCE</scope>
    <source>
        <strain evidence="1">CBS 260.36</strain>
    </source>
</reference>
<protein>
    <submittedName>
        <fullName evidence="1">Uncharacterized protein</fullName>
    </submittedName>
</protein>
<organism evidence="1 2">
    <name type="scientific">Myriangium duriaei CBS 260.36</name>
    <dbReference type="NCBI Taxonomy" id="1168546"/>
    <lineage>
        <taxon>Eukaryota</taxon>
        <taxon>Fungi</taxon>
        <taxon>Dikarya</taxon>
        <taxon>Ascomycota</taxon>
        <taxon>Pezizomycotina</taxon>
        <taxon>Dothideomycetes</taxon>
        <taxon>Dothideomycetidae</taxon>
        <taxon>Myriangiales</taxon>
        <taxon>Myriangiaceae</taxon>
        <taxon>Myriangium</taxon>
    </lineage>
</organism>
<evidence type="ECO:0000313" key="2">
    <source>
        <dbReference type="Proteomes" id="UP000799439"/>
    </source>
</evidence>
<gene>
    <name evidence="1" type="ORF">K461DRAFT_273445</name>
</gene>
<dbReference type="Proteomes" id="UP000799439">
    <property type="component" value="Unassembled WGS sequence"/>
</dbReference>
<keyword evidence="2" id="KW-1185">Reference proteome</keyword>
<accession>A0A9P4JE19</accession>
<name>A0A9P4JE19_9PEZI</name>